<organism evidence="1 2">
    <name type="scientific">Aliiroseovarius zhejiangensis</name>
    <dbReference type="NCBI Taxonomy" id="1632025"/>
    <lineage>
        <taxon>Bacteria</taxon>
        <taxon>Pseudomonadati</taxon>
        <taxon>Pseudomonadota</taxon>
        <taxon>Alphaproteobacteria</taxon>
        <taxon>Rhodobacterales</taxon>
        <taxon>Paracoccaceae</taxon>
        <taxon>Aliiroseovarius</taxon>
    </lineage>
</organism>
<reference evidence="2" key="1">
    <citation type="journal article" date="2019" name="Int. J. Syst. Evol. Microbiol.">
        <title>The Global Catalogue of Microorganisms (GCM) 10K type strain sequencing project: providing services to taxonomists for standard genome sequencing and annotation.</title>
        <authorList>
            <consortium name="The Broad Institute Genomics Platform"/>
            <consortium name="The Broad Institute Genome Sequencing Center for Infectious Disease"/>
            <person name="Wu L."/>
            <person name="Ma J."/>
        </authorList>
    </citation>
    <scope>NUCLEOTIDE SEQUENCE [LARGE SCALE GENOMIC DNA]</scope>
    <source>
        <strain evidence="2">KCTC 42443</strain>
    </source>
</reference>
<protein>
    <submittedName>
        <fullName evidence="1">Uncharacterized protein</fullName>
    </submittedName>
</protein>
<evidence type="ECO:0000313" key="1">
    <source>
        <dbReference type="EMBL" id="GHE97182.1"/>
    </source>
</evidence>
<evidence type="ECO:0000313" key="2">
    <source>
        <dbReference type="Proteomes" id="UP000609802"/>
    </source>
</evidence>
<dbReference type="RefSeq" id="WP_191286091.1">
    <property type="nucleotide sequence ID" value="NZ_BNCH01000003.1"/>
</dbReference>
<proteinExistence type="predicted"/>
<gene>
    <name evidence="1" type="ORF">GCM10016455_17050</name>
</gene>
<accession>A0ABQ3IWR6</accession>
<dbReference type="PROSITE" id="PS51257">
    <property type="entry name" value="PROKAR_LIPOPROTEIN"/>
    <property type="match status" value="1"/>
</dbReference>
<dbReference type="Proteomes" id="UP000609802">
    <property type="component" value="Unassembled WGS sequence"/>
</dbReference>
<dbReference type="EMBL" id="BNCH01000003">
    <property type="protein sequence ID" value="GHE97182.1"/>
    <property type="molecule type" value="Genomic_DNA"/>
</dbReference>
<keyword evidence="2" id="KW-1185">Reference proteome</keyword>
<comment type="caution">
    <text evidence="1">The sequence shown here is derived from an EMBL/GenBank/DDBJ whole genome shotgun (WGS) entry which is preliminary data.</text>
</comment>
<name>A0ABQ3IWR6_9RHOB</name>
<sequence length="98" mass="10556">MKQILPLIALGLLTACDTKTTTTQTTTTLPLFGDGYRADGDQCRRVGESAATVEYLDHTADLVACPEDYEGLGVFQVDTGGVEVARIDGWVLFSVSRE</sequence>